<dbReference type="Proteomes" id="UP001596116">
    <property type="component" value="Unassembled WGS sequence"/>
</dbReference>
<reference evidence="1 2" key="1">
    <citation type="submission" date="2024-09" db="EMBL/GenBank/DDBJ databases">
        <authorList>
            <person name="Zhang Z.-H."/>
        </authorList>
    </citation>
    <scope>NUCLEOTIDE SEQUENCE [LARGE SCALE GENOMIC DNA]</scope>
    <source>
        <strain evidence="1 2">HHTR114</strain>
    </source>
</reference>
<comment type="caution">
    <text evidence="1">The sequence shown here is derived from an EMBL/GenBank/DDBJ whole genome shotgun (WGS) entry which is preliminary data.</text>
</comment>
<gene>
    <name evidence="1" type="ORF">ACFMB1_04055</name>
</gene>
<evidence type="ECO:0000313" key="2">
    <source>
        <dbReference type="Proteomes" id="UP001596116"/>
    </source>
</evidence>
<accession>A0ABW1KXF0</accession>
<name>A0ABW1KXF0_9PROT</name>
<keyword evidence="2" id="KW-1185">Reference proteome</keyword>
<dbReference type="RefSeq" id="WP_379879957.1">
    <property type="nucleotide sequence ID" value="NZ_JBHPON010000001.1"/>
</dbReference>
<sequence length="131" mass="13501">MKNKDLRSEQIALLRFEKSLTKAAEAKASGKPLDKAPLIAGVAAVTAAAASVAEKMGDASLMQYAAEVESAAFATNDANAWLMNLAEAVSKGHNAIEALAQKGAFVFLQAGGTPKENPPEVIASLLMSGLS</sequence>
<evidence type="ECO:0000313" key="1">
    <source>
        <dbReference type="EMBL" id="MFC6034702.1"/>
    </source>
</evidence>
<organism evidence="1 2">
    <name type="scientific">Hyphococcus aureus</name>
    <dbReference type="NCBI Taxonomy" id="2666033"/>
    <lineage>
        <taxon>Bacteria</taxon>
        <taxon>Pseudomonadati</taxon>
        <taxon>Pseudomonadota</taxon>
        <taxon>Alphaproteobacteria</taxon>
        <taxon>Parvularculales</taxon>
        <taxon>Parvularculaceae</taxon>
        <taxon>Hyphococcus</taxon>
    </lineage>
</organism>
<proteinExistence type="predicted"/>
<protein>
    <submittedName>
        <fullName evidence="1">Uncharacterized protein</fullName>
    </submittedName>
</protein>
<dbReference type="EMBL" id="JBHPON010000001">
    <property type="protein sequence ID" value="MFC6034702.1"/>
    <property type="molecule type" value="Genomic_DNA"/>
</dbReference>